<sequence>TLSSCLEKGVTLSNFKAPIEKIASSYRYLILLRSKNPLSLIKSVHAFLKTAPNIPCSVNMDPIDIF</sequence>
<comment type="caution">
    <text evidence="2">The sequence shown here is derived from an EMBL/GenBank/DDBJ whole genome shotgun (WGS) entry which is preliminary data.</text>
</comment>
<evidence type="ECO:0000259" key="1">
    <source>
        <dbReference type="Pfam" id="PF18074"/>
    </source>
</evidence>
<dbReference type="Proteomes" id="UP000272192">
    <property type="component" value="Unassembled WGS sequence"/>
</dbReference>
<name>A0A7Z6SQ97_HELPX</name>
<proteinExistence type="predicted"/>
<dbReference type="Pfam" id="PF18074">
    <property type="entry name" value="PriA_C"/>
    <property type="match status" value="1"/>
</dbReference>
<dbReference type="InterPro" id="IPR041236">
    <property type="entry name" value="PriA_C"/>
</dbReference>
<evidence type="ECO:0000313" key="2">
    <source>
        <dbReference type="EMBL" id="RKU88265.1"/>
    </source>
</evidence>
<reference evidence="2 3" key="1">
    <citation type="submission" date="2018-04" db="EMBL/GenBank/DDBJ databases">
        <title>Complete genome sequences of Helicobacter pylori.</title>
        <authorList>
            <person name="Palau M."/>
            <person name="Minana-Galbis D."/>
        </authorList>
    </citation>
    <scope>NUCLEOTIDE SEQUENCE [LARGE SCALE GENOMIC DNA]</scope>
    <source>
        <strain evidence="2 3">B518</strain>
    </source>
</reference>
<gene>
    <name evidence="2" type="ORF">DB721_10015</name>
</gene>
<organism evidence="2 3">
    <name type="scientific">Helicobacter pylori</name>
    <name type="common">Campylobacter pylori</name>
    <dbReference type="NCBI Taxonomy" id="210"/>
    <lineage>
        <taxon>Bacteria</taxon>
        <taxon>Pseudomonadati</taxon>
        <taxon>Campylobacterota</taxon>
        <taxon>Epsilonproteobacteria</taxon>
        <taxon>Campylobacterales</taxon>
        <taxon>Helicobacteraceae</taxon>
        <taxon>Helicobacter</taxon>
    </lineage>
</organism>
<dbReference type="EMBL" id="QELB01000317">
    <property type="protein sequence ID" value="RKU88265.1"/>
    <property type="molecule type" value="Genomic_DNA"/>
</dbReference>
<accession>A0A7Z6SQ97</accession>
<evidence type="ECO:0000313" key="3">
    <source>
        <dbReference type="Proteomes" id="UP000272192"/>
    </source>
</evidence>
<protein>
    <submittedName>
        <fullName evidence="2">Primosomal protein N</fullName>
    </submittedName>
</protein>
<feature type="domain" description="Primosomal protein N C-terminal" evidence="1">
    <location>
        <begin position="10"/>
        <end position="62"/>
    </location>
</feature>
<dbReference type="AlphaFoldDB" id="A0A7Z6SQ97"/>
<feature type="non-terminal residue" evidence="2">
    <location>
        <position position="1"/>
    </location>
</feature>